<dbReference type="Proteomes" id="UP000230423">
    <property type="component" value="Unassembled WGS sequence"/>
</dbReference>
<proteinExistence type="inferred from homology"/>
<dbReference type="AlphaFoldDB" id="A0A2G9U2I1"/>
<comment type="subcellular location">
    <subcellularLocation>
        <location evidence="1">Membrane</location>
        <topology evidence="1">Multi-pass membrane protein</topology>
    </subcellularLocation>
</comment>
<organism evidence="9 10">
    <name type="scientific">Teladorsagia circumcincta</name>
    <name type="common">Brown stomach worm</name>
    <name type="synonym">Ostertagia circumcincta</name>
    <dbReference type="NCBI Taxonomy" id="45464"/>
    <lineage>
        <taxon>Eukaryota</taxon>
        <taxon>Metazoa</taxon>
        <taxon>Ecdysozoa</taxon>
        <taxon>Nematoda</taxon>
        <taxon>Chromadorea</taxon>
        <taxon>Rhabditida</taxon>
        <taxon>Rhabditina</taxon>
        <taxon>Rhabditomorpha</taxon>
        <taxon>Strongyloidea</taxon>
        <taxon>Trichostrongylidae</taxon>
        <taxon>Teladorsagia</taxon>
    </lineage>
</organism>
<dbReference type="OrthoDB" id="6019623at2759"/>
<feature type="region of interest" description="Disordered" evidence="8">
    <location>
        <begin position="43"/>
        <end position="75"/>
    </location>
</feature>
<keyword evidence="3" id="KW-0328">Glycosyltransferase</keyword>
<dbReference type="Pfam" id="PF10034">
    <property type="entry name" value="Dpy19"/>
    <property type="match status" value="1"/>
</dbReference>
<sequence length="90" mass="10350">VVLSVLNARYISTLFENSTHFSHLADVEREISYRTEMGLYEKEKRKEDKNEMGNNAICEPENGGTPNSDSSSRTVQCREYLTTCDSHMRE</sequence>
<dbReference type="GO" id="GO:0016757">
    <property type="term" value="F:glycosyltransferase activity"/>
    <property type="evidence" value="ECO:0007669"/>
    <property type="project" value="UniProtKB-KW"/>
</dbReference>
<evidence type="ECO:0000256" key="4">
    <source>
        <dbReference type="ARBA" id="ARBA00022679"/>
    </source>
</evidence>
<keyword evidence="4" id="KW-0808">Transferase</keyword>
<dbReference type="GO" id="GO:0016020">
    <property type="term" value="C:membrane"/>
    <property type="evidence" value="ECO:0007669"/>
    <property type="project" value="UniProtKB-SubCell"/>
</dbReference>
<dbReference type="EMBL" id="KZ350593">
    <property type="protein sequence ID" value="PIO63720.1"/>
    <property type="molecule type" value="Genomic_DNA"/>
</dbReference>
<keyword evidence="7" id="KW-0472">Membrane</keyword>
<evidence type="ECO:0000313" key="10">
    <source>
        <dbReference type="Proteomes" id="UP000230423"/>
    </source>
</evidence>
<reference evidence="9 10" key="1">
    <citation type="submission" date="2015-09" db="EMBL/GenBank/DDBJ databases">
        <title>Draft genome of the parasitic nematode Teladorsagia circumcincta isolate WARC Sus (inbred).</title>
        <authorList>
            <person name="Mitreva M."/>
        </authorList>
    </citation>
    <scope>NUCLEOTIDE SEQUENCE [LARGE SCALE GENOMIC DNA]</scope>
    <source>
        <strain evidence="9 10">S</strain>
    </source>
</reference>
<feature type="compositionally biased region" description="Polar residues" evidence="8">
    <location>
        <begin position="64"/>
        <end position="75"/>
    </location>
</feature>
<keyword evidence="10" id="KW-1185">Reference proteome</keyword>
<name>A0A2G9U2I1_TELCI</name>
<dbReference type="InterPro" id="IPR018732">
    <property type="entry name" value="Dpy-19/Dpy-19-like"/>
</dbReference>
<gene>
    <name evidence="9" type="ORF">TELCIR_14674</name>
</gene>
<keyword evidence="5" id="KW-0812">Transmembrane</keyword>
<protein>
    <submittedName>
        <fullName evidence="9">Uncharacterized protein</fullName>
    </submittedName>
</protein>
<evidence type="ECO:0000313" key="9">
    <source>
        <dbReference type="EMBL" id="PIO63720.1"/>
    </source>
</evidence>
<accession>A0A2G9U2I1</accession>
<evidence type="ECO:0000256" key="5">
    <source>
        <dbReference type="ARBA" id="ARBA00022692"/>
    </source>
</evidence>
<comment type="similarity">
    <text evidence="2">Belongs to the dpy-19 family.</text>
</comment>
<keyword evidence="6" id="KW-1133">Transmembrane helix</keyword>
<evidence type="ECO:0000256" key="6">
    <source>
        <dbReference type="ARBA" id="ARBA00022989"/>
    </source>
</evidence>
<evidence type="ECO:0000256" key="7">
    <source>
        <dbReference type="ARBA" id="ARBA00023136"/>
    </source>
</evidence>
<evidence type="ECO:0000256" key="8">
    <source>
        <dbReference type="SAM" id="MobiDB-lite"/>
    </source>
</evidence>
<evidence type="ECO:0000256" key="1">
    <source>
        <dbReference type="ARBA" id="ARBA00004141"/>
    </source>
</evidence>
<feature type="non-terminal residue" evidence="9">
    <location>
        <position position="1"/>
    </location>
</feature>
<evidence type="ECO:0000256" key="3">
    <source>
        <dbReference type="ARBA" id="ARBA00022676"/>
    </source>
</evidence>
<evidence type="ECO:0000256" key="2">
    <source>
        <dbReference type="ARBA" id="ARBA00008744"/>
    </source>
</evidence>